<organism evidence="13 14">
    <name type="scientific">Phaeospirillum tilakii</name>
    <dbReference type="NCBI Taxonomy" id="741673"/>
    <lineage>
        <taxon>Bacteria</taxon>
        <taxon>Pseudomonadati</taxon>
        <taxon>Pseudomonadota</taxon>
        <taxon>Alphaproteobacteria</taxon>
        <taxon>Rhodospirillales</taxon>
        <taxon>Rhodospirillaceae</taxon>
        <taxon>Phaeospirillum</taxon>
    </lineage>
</organism>
<dbReference type="HAMAP" id="MF_00195">
    <property type="entry name" value="GTPase_Der"/>
    <property type="match status" value="1"/>
</dbReference>
<accession>A0ABW5C4V1</accession>
<keyword evidence="5 8" id="KW-0547">Nucleotide-binding</keyword>
<evidence type="ECO:0000256" key="9">
    <source>
        <dbReference type="PROSITE-ProRule" id="PRU01049"/>
    </source>
</evidence>
<dbReference type="InterPro" id="IPR031166">
    <property type="entry name" value="G_ENGA"/>
</dbReference>
<dbReference type="InterPro" id="IPR027417">
    <property type="entry name" value="P-loop_NTPase"/>
</dbReference>
<dbReference type="Pfam" id="PF14714">
    <property type="entry name" value="KH_dom-like"/>
    <property type="match status" value="1"/>
</dbReference>
<dbReference type="GO" id="GO:0016787">
    <property type="term" value="F:hydrolase activity"/>
    <property type="evidence" value="ECO:0007669"/>
    <property type="project" value="UniProtKB-KW"/>
</dbReference>
<feature type="binding site" evidence="8">
    <location>
        <begin position="56"/>
        <end position="60"/>
    </location>
    <ligand>
        <name>GTP</name>
        <dbReference type="ChEBI" id="CHEBI:37565"/>
        <label>1</label>
    </ligand>
</feature>
<dbReference type="SUPFAM" id="SSF52540">
    <property type="entry name" value="P-loop containing nucleoside triphosphate hydrolases"/>
    <property type="match status" value="2"/>
</dbReference>
<evidence type="ECO:0000259" key="12">
    <source>
        <dbReference type="PROSITE" id="PS51712"/>
    </source>
</evidence>
<feature type="binding site" evidence="8">
    <location>
        <begin position="266"/>
        <end position="270"/>
    </location>
    <ligand>
        <name>GTP</name>
        <dbReference type="ChEBI" id="CHEBI:37565"/>
        <label>2</label>
    </ligand>
</feature>
<dbReference type="InterPro" id="IPR032859">
    <property type="entry name" value="KH_dom-like"/>
</dbReference>
<sequence>MTFTVAIVGRPNVGKSTLFNRLIGRKLAIVHDQPGITRDRRDGDASLLGLDFRVVDTAGFEDETDDSIEARMRRQTDRAVADADVALLLIDARAGVTPLDRHFADHLRRQRTPVILVANKCEGKAGAPGLYECYALGLGEPVPVSAEHGEGLLELFEALLPHARKAGVRFADEIEEEERLAAEEAAARGETEAATEGEGDEVIDPAPEPGRPLTMVIVGRPNVGKSTLINQLLGEERMLTGPEAGLTRDAIGVEWTHQGRAMKLVDTAGLRRKAQIHDAVEKLSVGNTLESIRRAEVVVLVMDAAQILDKQDLTILRLIVEEGRAVVIAINKWDTVDQPQQALGRLRDRLETSAPQIKGVRTVTLSALTGRGLDRLMDAVIESWTVWNRRVPTARLNRWLAEMLDRHPPPALPGGRRYKIRYMTQIKGRPPTFALFATRPDELPESYQRYLVNGLRDAFDLQGVPIRLYVRGGRNPYAED</sequence>
<dbReference type="EMBL" id="JBHUIY010000001">
    <property type="protein sequence ID" value="MFD2232280.1"/>
    <property type="molecule type" value="Genomic_DNA"/>
</dbReference>
<dbReference type="InterPro" id="IPR003593">
    <property type="entry name" value="AAA+_ATPase"/>
</dbReference>
<evidence type="ECO:0000256" key="6">
    <source>
        <dbReference type="ARBA" id="ARBA00023134"/>
    </source>
</evidence>
<dbReference type="NCBIfam" id="TIGR03594">
    <property type="entry name" value="GTPase_EngA"/>
    <property type="match status" value="1"/>
</dbReference>
<dbReference type="PROSITE" id="PS51712">
    <property type="entry name" value="G_ENGA"/>
    <property type="match status" value="2"/>
</dbReference>
<feature type="binding site" evidence="8">
    <location>
        <begin position="219"/>
        <end position="226"/>
    </location>
    <ligand>
        <name>GTP</name>
        <dbReference type="ChEBI" id="CHEBI:37565"/>
        <label>2</label>
    </ligand>
</feature>
<dbReference type="Pfam" id="PF01926">
    <property type="entry name" value="MMR_HSR1"/>
    <property type="match status" value="2"/>
</dbReference>
<feature type="binding site" evidence="8">
    <location>
        <begin position="331"/>
        <end position="334"/>
    </location>
    <ligand>
        <name>GTP</name>
        <dbReference type="ChEBI" id="CHEBI:37565"/>
        <label>2</label>
    </ligand>
</feature>
<keyword evidence="6 8" id="KW-0342">GTP-binding</keyword>
<keyword evidence="4 10" id="KW-0677">Repeat</keyword>
<dbReference type="Gene3D" id="3.40.50.300">
    <property type="entry name" value="P-loop containing nucleotide triphosphate hydrolases"/>
    <property type="match status" value="2"/>
</dbReference>
<keyword evidence="3 8" id="KW-0690">Ribosome biogenesis</keyword>
<feature type="compositionally biased region" description="Acidic residues" evidence="11">
    <location>
        <begin position="193"/>
        <end position="203"/>
    </location>
</feature>
<name>A0ABW5C4V1_9PROT</name>
<feature type="domain" description="EngA-type G" evidence="12">
    <location>
        <begin position="213"/>
        <end position="388"/>
    </location>
</feature>
<comment type="similarity">
    <text evidence="1 8 9 10">Belongs to the TRAFAC class TrmE-Era-EngA-EngB-Septin-like GTPase superfamily. EngA (Der) GTPase family.</text>
</comment>
<dbReference type="NCBIfam" id="TIGR00231">
    <property type="entry name" value="small_GTP"/>
    <property type="match status" value="2"/>
</dbReference>
<dbReference type="Gene3D" id="3.30.300.20">
    <property type="match status" value="1"/>
</dbReference>
<evidence type="ECO:0000256" key="4">
    <source>
        <dbReference type="ARBA" id="ARBA00022737"/>
    </source>
</evidence>
<feature type="region of interest" description="Disordered" evidence="11">
    <location>
        <begin position="180"/>
        <end position="209"/>
    </location>
</feature>
<gene>
    <name evidence="8 13" type="primary">der</name>
    <name evidence="13" type="ORF">ACFSNB_00530</name>
</gene>
<dbReference type="InterPro" id="IPR005225">
    <property type="entry name" value="Small_GTP-bd"/>
</dbReference>
<proteinExistence type="inferred from homology"/>
<dbReference type="CDD" id="cd01894">
    <property type="entry name" value="EngA1"/>
    <property type="match status" value="1"/>
</dbReference>
<evidence type="ECO:0000313" key="13">
    <source>
        <dbReference type="EMBL" id="MFD2232280.1"/>
    </source>
</evidence>
<dbReference type="InterPro" id="IPR016484">
    <property type="entry name" value="GTPase_Der"/>
</dbReference>
<evidence type="ECO:0000256" key="5">
    <source>
        <dbReference type="ARBA" id="ARBA00022741"/>
    </source>
</evidence>
<dbReference type="PRINTS" id="PR00326">
    <property type="entry name" value="GTP1OBG"/>
</dbReference>
<feature type="binding site" evidence="8">
    <location>
        <begin position="119"/>
        <end position="122"/>
    </location>
    <ligand>
        <name>GTP</name>
        <dbReference type="ChEBI" id="CHEBI:37565"/>
        <label>1</label>
    </ligand>
</feature>
<dbReference type="InterPro" id="IPR006073">
    <property type="entry name" value="GTP-bd"/>
</dbReference>
<evidence type="ECO:0000256" key="8">
    <source>
        <dbReference type="HAMAP-Rule" id="MF_00195"/>
    </source>
</evidence>
<dbReference type="CDD" id="cd01895">
    <property type="entry name" value="EngA2"/>
    <property type="match status" value="1"/>
</dbReference>
<evidence type="ECO:0000256" key="3">
    <source>
        <dbReference type="ARBA" id="ARBA00022517"/>
    </source>
</evidence>
<feature type="compositionally biased region" description="Basic and acidic residues" evidence="11">
    <location>
        <begin position="180"/>
        <end position="191"/>
    </location>
</feature>
<dbReference type="InterPro" id="IPR015946">
    <property type="entry name" value="KH_dom-like_a/b"/>
</dbReference>
<evidence type="ECO:0000256" key="1">
    <source>
        <dbReference type="ARBA" id="ARBA00008279"/>
    </source>
</evidence>
<comment type="subunit">
    <text evidence="8">Associates with the 50S ribosomal subunit.</text>
</comment>
<dbReference type="PIRSF" id="PIRSF006485">
    <property type="entry name" value="GTP-binding_EngA"/>
    <property type="match status" value="1"/>
</dbReference>
<dbReference type="SMART" id="SM00382">
    <property type="entry name" value="AAA"/>
    <property type="match status" value="2"/>
</dbReference>
<evidence type="ECO:0000256" key="2">
    <source>
        <dbReference type="ARBA" id="ARBA00020953"/>
    </source>
</evidence>
<evidence type="ECO:0000256" key="11">
    <source>
        <dbReference type="SAM" id="MobiDB-lite"/>
    </source>
</evidence>
<dbReference type="PANTHER" id="PTHR43834">
    <property type="entry name" value="GTPASE DER"/>
    <property type="match status" value="1"/>
</dbReference>
<dbReference type="Proteomes" id="UP001597296">
    <property type="component" value="Unassembled WGS sequence"/>
</dbReference>
<keyword evidence="13" id="KW-0378">Hydrolase</keyword>
<evidence type="ECO:0000313" key="14">
    <source>
        <dbReference type="Proteomes" id="UP001597296"/>
    </source>
</evidence>
<evidence type="ECO:0000256" key="7">
    <source>
        <dbReference type="ARBA" id="ARBA00032345"/>
    </source>
</evidence>
<dbReference type="PANTHER" id="PTHR43834:SF6">
    <property type="entry name" value="GTPASE DER"/>
    <property type="match status" value="1"/>
</dbReference>
<dbReference type="RefSeq" id="WP_377313456.1">
    <property type="nucleotide sequence ID" value="NZ_JBHUIY010000001.1"/>
</dbReference>
<feature type="binding site" evidence="8">
    <location>
        <begin position="9"/>
        <end position="16"/>
    </location>
    <ligand>
        <name>GTP</name>
        <dbReference type="ChEBI" id="CHEBI:37565"/>
        <label>1</label>
    </ligand>
</feature>
<feature type="domain" description="EngA-type G" evidence="12">
    <location>
        <begin position="3"/>
        <end position="167"/>
    </location>
</feature>
<keyword evidence="14" id="KW-1185">Reference proteome</keyword>
<comment type="caution">
    <text evidence="13">The sequence shown here is derived from an EMBL/GenBank/DDBJ whole genome shotgun (WGS) entry which is preliminary data.</text>
</comment>
<evidence type="ECO:0000256" key="10">
    <source>
        <dbReference type="RuleBase" id="RU004481"/>
    </source>
</evidence>
<reference evidence="14" key="1">
    <citation type="journal article" date="2019" name="Int. J. Syst. Evol. Microbiol.">
        <title>The Global Catalogue of Microorganisms (GCM) 10K type strain sequencing project: providing services to taxonomists for standard genome sequencing and annotation.</title>
        <authorList>
            <consortium name="The Broad Institute Genomics Platform"/>
            <consortium name="The Broad Institute Genome Sequencing Center for Infectious Disease"/>
            <person name="Wu L."/>
            <person name="Ma J."/>
        </authorList>
    </citation>
    <scope>NUCLEOTIDE SEQUENCE [LARGE SCALE GENOMIC DNA]</scope>
    <source>
        <strain evidence="14">KCTC 15012</strain>
    </source>
</reference>
<comment type="function">
    <text evidence="8 10">GTPase that plays an essential role in the late steps of ribosome biogenesis.</text>
</comment>
<protein>
    <recommendedName>
        <fullName evidence="2 8">GTPase Der</fullName>
    </recommendedName>
    <alternativeName>
        <fullName evidence="7 8">GTP-binding protein EngA</fullName>
    </alternativeName>
</protein>